<dbReference type="RefSeq" id="WP_154788572.1">
    <property type="nucleotide sequence ID" value="NZ_WMBB01000006.1"/>
</dbReference>
<organism evidence="3 4">
    <name type="scientific">Nocardia aurantiaca</name>
    <dbReference type="NCBI Taxonomy" id="2675850"/>
    <lineage>
        <taxon>Bacteria</taxon>
        <taxon>Bacillati</taxon>
        <taxon>Actinomycetota</taxon>
        <taxon>Actinomycetes</taxon>
        <taxon>Mycobacteriales</taxon>
        <taxon>Nocardiaceae</taxon>
        <taxon>Nocardia</taxon>
    </lineage>
</organism>
<keyword evidence="4" id="KW-1185">Reference proteome</keyword>
<evidence type="ECO:0000256" key="1">
    <source>
        <dbReference type="SAM" id="MobiDB-lite"/>
    </source>
</evidence>
<feature type="region of interest" description="Disordered" evidence="1">
    <location>
        <begin position="56"/>
        <end position="82"/>
    </location>
</feature>
<feature type="transmembrane region" description="Helical" evidence="2">
    <location>
        <begin position="6"/>
        <end position="28"/>
    </location>
</feature>
<name>A0A6I3L2S9_9NOCA</name>
<evidence type="ECO:0000313" key="3">
    <source>
        <dbReference type="EMBL" id="MTE14179.1"/>
    </source>
</evidence>
<reference evidence="3 4" key="1">
    <citation type="submission" date="2019-11" db="EMBL/GenBank/DDBJ databases">
        <title>Nocardia sp. nov. CT2-14 isolated from soil.</title>
        <authorList>
            <person name="Kanchanasin P."/>
            <person name="Tanasupawat S."/>
            <person name="Yuki M."/>
            <person name="Kudo T."/>
        </authorList>
    </citation>
    <scope>NUCLEOTIDE SEQUENCE [LARGE SCALE GENOMIC DNA]</scope>
    <source>
        <strain evidence="3 4">CT2-14</strain>
    </source>
</reference>
<keyword evidence="2" id="KW-1133">Transmembrane helix</keyword>
<protein>
    <submittedName>
        <fullName evidence="3">Uncharacterized protein</fullName>
    </submittedName>
</protein>
<keyword evidence="2" id="KW-0472">Membrane</keyword>
<keyword evidence="2" id="KW-0812">Transmembrane</keyword>
<evidence type="ECO:0000313" key="4">
    <source>
        <dbReference type="Proteomes" id="UP000432464"/>
    </source>
</evidence>
<feature type="compositionally biased region" description="Basic and acidic residues" evidence="1">
    <location>
        <begin position="56"/>
        <end position="73"/>
    </location>
</feature>
<proteinExistence type="predicted"/>
<dbReference type="AlphaFoldDB" id="A0A6I3L2S9"/>
<comment type="caution">
    <text evidence="3">The sequence shown here is derived from an EMBL/GenBank/DDBJ whole genome shotgun (WGS) entry which is preliminary data.</text>
</comment>
<dbReference type="Proteomes" id="UP000432464">
    <property type="component" value="Unassembled WGS sequence"/>
</dbReference>
<dbReference type="EMBL" id="WMBB01000006">
    <property type="protein sequence ID" value="MTE14179.1"/>
    <property type="molecule type" value="Genomic_DNA"/>
</dbReference>
<accession>A0A6I3L2S9</accession>
<sequence length="82" mass="9266">MDPTTLTAVGFSATSAFGVATAGFFRYLTFRRAMKDTYPDERERIIRAIGQMNKDSRLDWPSLGKREDGRQANEDDETLSNT</sequence>
<evidence type="ECO:0000256" key="2">
    <source>
        <dbReference type="SAM" id="Phobius"/>
    </source>
</evidence>
<gene>
    <name evidence="3" type="ORF">GLP40_15580</name>
</gene>